<gene>
    <name evidence="2" type="ORF">OC842_001464</name>
</gene>
<proteinExistence type="predicted"/>
<organism evidence="2 3">
    <name type="scientific">Tilletia horrida</name>
    <dbReference type="NCBI Taxonomy" id="155126"/>
    <lineage>
        <taxon>Eukaryota</taxon>
        <taxon>Fungi</taxon>
        <taxon>Dikarya</taxon>
        <taxon>Basidiomycota</taxon>
        <taxon>Ustilaginomycotina</taxon>
        <taxon>Exobasidiomycetes</taxon>
        <taxon>Tilletiales</taxon>
        <taxon>Tilletiaceae</taxon>
        <taxon>Tilletia</taxon>
    </lineage>
</organism>
<feature type="compositionally biased region" description="Low complexity" evidence="1">
    <location>
        <begin position="392"/>
        <end position="424"/>
    </location>
</feature>
<feature type="compositionally biased region" description="Basic and acidic residues" evidence="1">
    <location>
        <begin position="425"/>
        <end position="434"/>
    </location>
</feature>
<feature type="compositionally biased region" description="Low complexity" evidence="1">
    <location>
        <begin position="435"/>
        <end position="446"/>
    </location>
</feature>
<protein>
    <submittedName>
        <fullName evidence="2">Uncharacterized protein</fullName>
    </submittedName>
</protein>
<feature type="region of interest" description="Disordered" evidence="1">
    <location>
        <begin position="153"/>
        <end position="180"/>
    </location>
</feature>
<feature type="compositionally biased region" description="Pro residues" evidence="1">
    <location>
        <begin position="330"/>
        <end position="340"/>
    </location>
</feature>
<feature type="region of interest" description="Disordered" evidence="1">
    <location>
        <begin position="264"/>
        <end position="469"/>
    </location>
</feature>
<comment type="caution">
    <text evidence="2">The sequence shown here is derived from an EMBL/GenBank/DDBJ whole genome shotgun (WGS) entry which is preliminary data.</text>
</comment>
<accession>A0AAN6GFJ6</accession>
<reference evidence="2" key="1">
    <citation type="journal article" date="2023" name="PhytoFront">
        <title>Draft Genome Resources of Seven Strains of Tilletia horrida, Causal Agent of Kernel Smut of Rice.</title>
        <authorList>
            <person name="Khanal S."/>
            <person name="Antony Babu S."/>
            <person name="Zhou X.G."/>
        </authorList>
    </citation>
    <scope>NUCLEOTIDE SEQUENCE</scope>
    <source>
        <strain evidence="2">TX3</strain>
    </source>
</reference>
<evidence type="ECO:0000256" key="1">
    <source>
        <dbReference type="SAM" id="MobiDB-lite"/>
    </source>
</evidence>
<dbReference type="EMBL" id="JAPDMQ010000053">
    <property type="protein sequence ID" value="KAK0537864.1"/>
    <property type="molecule type" value="Genomic_DNA"/>
</dbReference>
<name>A0AAN6GFJ6_9BASI</name>
<feature type="compositionally biased region" description="Low complexity" evidence="1">
    <location>
        <begin position="349"/>
        <end position="364"/>
    </location>
</feature>
<evidence type="ECO:0000313" key="2">
    <source>
        <dbReference type="EMBL" id="KAK0537864.1"/>
    </source>
</evidence>
<keyword evidence="3" id="KW-1185">Reference proteome</keyword>
<feature type="compositionally biased region" description="Basic residues" evidence="1">
    <location>
        <begin position="220"/>
        <end position="232"/>
    </location>
</feature>
<evidence type="ECO:0000313" key="3">
    <source>
        <dbReference type="Proteomes" id="UP001176521"/>
    </source>
</evidence>
<sequence>MDARGGSAGPSALSQADLLRHSTLHAYALSRTAALHAGLSHNASLAHLAAAHAQDALAALLHCAATQRALDGGAPEGGGRVGPPAVRPRVGWVGGGETAGPGAGSSSALRDAAAATGTTASDWRAAAQLAVPSYMALHNPACSSCGLPSIPGLTSTSAFPRTEERAYKKRRKSSKTDSAERVAADMLSARCLLCDGAVIPGHAASDPVLERAEREAAQRSKARFPSVKKRKALERQHASLATDSKMSKVSAMQAVKWDVIPSEAVPGRPEAGHDSPLLLLSKKEKTKSKPDASAGLPSPRAMMTPPSKASTSAQPAMGLLSFPGLSSPAKPQPDKAPTPRTPAVAFGPSLTSSFSPSSISSKSSVGKRPDPISNPNPSGPASRSAALGLPPSASKKASISTSTTTGPFPLSPLAPSSSSSTGSSAKERKKERAAALRGLLGAKAGQPGKGAEKEKKGGGGGLADFLSLL</sequence>
<feature type="compositionally biased region" description="Basic and acidic residues" evidence="1">
    <location>
        <begin position="281"/>
        <end position="290"/>
    </location>
</feature>
<dbReference type="Proteomes" id="UP001176521">
    <property type="component" value="Unassembled WGS sequence"/>
</dbReference>
<feature type="region of interest" description="Disordered" evidence="1">
    <location>
        <begin position="216"/>
        <end position="247"/>
    </location>
</feature>
<dbReference type="AlphaFoldDB" id="A0AAN6GFJ6"/>